<dbReference type="InterPro" id="IPR015947">
    <property type="entry name" value="PUA-like_sf"/>
</dbReference>
<evidence type="ECO:0000313" key="2">
    <source>
        <dbReference type="EMBL" id="MFC4006545.1"/>
    </source>
</evidence>
<accession>A0ABV8FXQ5</accession>
<dbReference type="EMBL" id="JBHSBI010000002">
    <property type="protein sequence ID" value="MFC4006545.1"/>
    <property type="molecule type" value="Genomic_DNA"/>
</dbReference>
<feature type="region of interest" description="Disordered" evidence="1">
    <location>
        <begin position="195"/>
        <end position="216"/>
    </location>
</feature>
<sequence length="216" mass="23307">MKALTVRQPWAFAIAQLGKNVENRTWSTTHRGPLAIHAGAGWAGEEAQCDVAFRARRGYGSVLPARQQKSAVVAVVDVVGVCRMLDGGACDCGPWAIRGQSHWRLANVRPLAQPVSCNGRLSLWDLPADVETAVRMQLDPPVQAMEFCPWCRGRKPAGHVCPAGAVGCTTNPPGGDCCGVCSRCQQAQLDDYARRSIDGSPSDLINPEEFPDDSRR</sequence>
<evidence type="ECO:0000256" key="1">
    <source>
        <dbReference type="SAM" id="MobiDB-lite"/>
    </source>
</evidence>
<evidence type="ECO:0008006" key="4">
    <source>
        <dbReference type="Google" id="ProtNLM"/>
    </source>
</evidence>
<evidence type="ECO:0000313" key="3">
    <source>
        <dbReference type="Proteomes" id="UP001595851"/>
    </source>
</evidence>
<comment type="caution">
    <text evidence="2">The sequence shown here is derived from an EMBL/GenBank/DDBJ whole genome shotgun (WGS) entry which is preliminary data.</text>
</comment>
<name>A0ABV8FXQ5_9ACTN</name>
<dbReference type="RefSeq" id="WP_379526686.1">
    <property type="nucleotide sequence ID" value="NZ_JBHSBI010000002.1"/>
</dbReference>
<proteinExistence type="predicted"/>
<dbReference type="Proteomes" id="UP001595851">
    <property type="component" value="Unassembled WGS sequence"/>
</dbReference>
<organism evidence="2 3">
    <name type="scientific">Nonomuraea purpurea</name>
    <dbReference type="NCBI Taxonomy" id="1849276"/>
    <lineage>
        <taxon>Bacteria</taxon>
        <taxon>Bacillati</taxon>
        <taxon>Actinomycetota</taxon>
        <taxon>Actinomycetes</taxon>
        <taxon>Streptosporangiales</taxon>
        <taxon>Streptosporangiaceae</taxon>
        <taxon>Nonomuraea</taxon>
    </lineage>
</organism>
<keyword evidence="3" id="KW-1185">Reference proteome</keyword>
<protein>
    <recommendedName>
        <fullName evidence="4">ASCH domain-containing protein</fullName>
    </recommendedName>
</protein>
<reference evidence="3" key="1">
    <citation type="journal article" date="2019" name="Int. J. Syst. Evol. Microbiol.">
        <title>The Global Catalogue of Microorganisms (GCM) 10K type strain sequencing project: providing services to taxonomists for standard genome sequencing and annotation.</title>
        <authorList>
            <consortium name="The Broad Institute Genomics Platform"/>
            <consortium name="The Broad Institute Genome Sequencing Center for Infectious Disease"/>
            <person name="Wu L."/>
            <person name="Ma J."/>
        </authorList>
    </citation>
    <scope>NUCLEOTIDE SEQUENCE [LARGE SCALE GENOMIC DNA]</scope>
    <source>
        <strain evidence="3">TBRC 1276</strain>
    </source>
</reference>
<dbReference type="SUPFAM" id="SSF88697">
    <property type="entry name" value="PUA domain-like"/>
    <property type="match status" value="1"/>
</dbReference>
<gene>
    <name evidence="2" type="ORF">ACFOY2_04890</name>
</gene>
<dbReference type="Gene3D" id="2.30.130.30">
    <property type="entry name" value="Hypothetical protein"/>
    <property type="match status" value="1"/>
</dbReference>